<protein>
    <submittedName>
        <fullName evidence="3">Uncharacterized protein LOC109714273 isoform X2</fullName>
    </submittedName>
</protein>
<accession>A0A6P5FDT9</accession>
<dbReference type="AlphaFoldDB" id="A0A6P5FDT9"/>
<dbReference type="Proteomes" id="UP000515123">
    <property type="component" value="Linkage group 8"/>
</dbReference>
<dbReference type="Pfam" id="PF04751">
    <property type="entry name" value="DarP"/>
    <property type="match status" value="1"/>
</dbReference>
<dbReference type="InterPro" id="IPR006839">
    <property type="entry name" value="DarP"/>
</dbReference>
<organism evidence="2 3">
    <name type="scientific">Ananas comosus</name>
    <name type="common">Pineapple</name>
    <name type="synonym">Ananas ananas</name>
    <dbReference type="NCBI Taxonomy" id="4615"/>
    <lineage>
        <taxon>Eukaryota</taxon>
        <taxon>Viridiplantae</taxon>
        <taxon>Streptophyta</taxon>
        <taxon>Embryophyta</taxon>
        <taxon>Tracheophyta</taxon>
        <taxon>Spermatophyta</taxon>
        <taxon>Magnoliopsida</taxon>
        <taxon>Liliopsida</taxon>
        <taxon>Poales</taxon>
        <taxon>Bromeliaceae</taxon>
        <taxon>Bromelioideae</taxon>
        <taxon>Ananas</taxon>
    </lineage>
</organism>
<dbReference type="OrthoDB" id="1932188at2759"/>
<dbReference type="RefSeq" id="XP_020094406.1">
    <property type="nucleotide sequence ID" value="XM_020238817.1"/>
</dbReference>
<dbReference type="PANTHER" id="PTHR36898:SF1">
    <property type="entry name" value="OS04G0250700 PROTEIN"/>
    <property type="match status" value="1"/>
</dbReference>
<feature type="region of interest" description="Disordered" evidence="1">
    <location>
        <begin position="173"/>
        <end position="199"/>
    </location>
</feature>
<evidence type="ECO:0000313" key="2">
    <source>
        <dbReference type="Proteomes" id="UP000515123"/>
    </source>
</evidence>
<proteinExistence type="predicted"/>
<keyword evidence="2" id="KW-1185">Reference proteome</keyword>
<evidence type="ECO:0000256" key="1">
    <source>
        <dbReference type="SAM" id="MobiDB-lite"/>
    </source>
</evidence>
<feature type="region of interest" description="Disordered" evidence="1">
    <location>
        <begin position="44"/>
        <end position="69"/>
    </location>
</feature>
<feature type="compositionally biased region" description="Acidic residues" evidence="1">
    <location>
        <begin position="175"/>
        <end position="188"/>
    </location>
</feature>
<gene>
    <name evidence="3" type="primary">LOC109714273</name>
</gene>
<dbReference type="PANTHER" id="PTHR36898">
    <property type="entry name" value="OSJNBB0026I12.6 PROTEIN"/>
    <property type="match status" value="1"/>
</dbReference>
<reference evidence="2" key="1">
    <citation type="journal article" date="2015" name="Nat. Genet.">
        <title>The pineapple genome and the evolution of CAM photosynthesis.</title>
        <authorList>
            <person name="Ming R."/>
            <person name="VanBuren R."/>
            <person name="Wai C.M."/>
            <person name="Tang H."/>
            <person name="Schatz M.C."/>
            <person name="Bowers J.E."/>
            <person name="Lyons E."/>
            <person name="Wang M.L."/>
            <person name="Chen J."/>
            <person name="Biggers E."/>
            <person name="Zhang J."/>
            <person name="Huang L."/>
            <person name="Zhang L."/>
            <person name="Miao W."/>
            <person name="Zhang J."/>
            <person name="Ye Z."/>
            <person name="Miao C."/>
            <person name="Lin Z."/>
            <person name="Wang H."/>
            <person name="Zhou H."/>
            <person name="Yim W.C."/>
            <person name="Priest H.D."/>
            <person name="Zheng C."/>
            <person name="Woodhouse M."/>
            <person name="Edger P.P."/>
            <person name="Guyot R."/>
            <person name="Guo H.B."/>
            <person name="Guo H."/>
            <person name="Zheng G."/>
            <person name="Singh R."/>
            <person name="Sharma A."/>
            <person name="Min X."/>
            <person name="Zheng Y."/>
            <person name="Lee H."/>
            <person name="Gurtowski J."/>
            <person name="Sedlazeck F.J."/>
            <person name="Harkess A."/>
            <person name="McKain M.R."/>
            <person name="Liao Z."/>
            <person name="Fang J."/>
            <person name="Liu J."/>
            <person name="Zhang X."/>
            <person name="Zhang Q."/>
            <person name="Hu W."/>
            <person name="Qin Y."/>
            <person name="Wang K."/>
            <person name="Chen L.Y."/>
            <person name="Shirley N."/>
            <person name="Lin Y.R."/>
            <person name="Liu L.Y."/>
            <person name="Hernandez A.G."/>
            <person name="Wright C.L."/>
            <person name="Bulone V."/>
            <person name="Tuskan G.A."/>
            <person name="Heath K."/>
            <person name="Zee F."/>
            <person name="Moore P.H."/>
            <person name="Sunkar R."/>
            <person name="Leebens-Mack J.H."/>
            <person name="Mockler T."/>
            <person name="Bennetzen J.L."/>
            <person name="Freeling M."/>
            <person name="Sankoff D."/>
            <person name="Paterson A.H."/>
            <person name="Zhu X."/>
            <person name="Yang X."/>
            <person name="Smith J.A."/>
            <person name="Cushman J.C."/>
            <person name="Paull R.E."/>
            <person name="Yu Q."/>
        </authorList>
    </citation>
    <scope>NUCLEOTIDE SEQUENCE [LARGE SCALE GENOMIC DNA]</scope>
    <source>
        <strain evidence="2">cv. F153</strain>
    </source>
</reference>
<dbReference type="GeneID" id="109714273"/>
<dbReference type="CDD" id="cd16331">
    <property type="entry name" value="YjgA-like"/>
    <property type="match status" value="1"/>
</dbReference>
<dbReference type="Gene3D" id="1.10.60.30">
    <property type="entry name" value="PSPTO4464-like domains"/>
    <property type="match status" value="1"/>
</dbReference>
<evidence type="ECO:0000313" key="3">
    <source>
        <dbReference type="RefSeq" id="XP_020094406.1"/>
    </source>
</evidence>
<dbReference type="InterPro" id="IPR023153">
    <property type="entry name" value="DarP_sf"/>
</dbReference>
<reference evidence="3" key="2">
    <citation type="submission" date="2025-08" db="UniProtKB">
        <authorList>
            <consortium name="RefSeq"/>
        </authorList>
    </citation>
    <scope>IDENTIFICATION</scope>
    <source>
        <tissue evidence="3">Leaf</tissue>
    </source>
</reference>
<dbReference type="SUPFAM" id="SSF158710">
    <property type="entry name" value="PSPTO4464-like"/>
    <property type="match status" value="1"/>
</dbReference>
<sequence length="300" mass="33476">MAAVAAGPLRHYPVPWLQFPSLLTLSFTPRPIFFSSSRARVLRPSGPLTAEDDPADDDDAAAVSAGAPVKKSRNELKREARRAVRWGMELANFSLPQIQRVLRVASLEREVFEALTLVKRLGPDVREGRRRQFNYIGRLLRKAQPDLMDALIQASKDGDNSRLLALAGQESWSIENEEEGEEEEEEKGGEEIPNEEKSCQGSDDYVVAMRWFDGLISRDPLITNEVYSVHNADFDRQELRKLVRKVQSVQAGQQADSSGAESNAMLTRVKKPLILFLRSLAKKTLADVLFGPSSHLCSCS</sequence>
<feature type="compositionally biased region" description="Acidic residues" evidence="1">
    <location>
        <begin position="50"/>
        <end position="60"/>
    </location>
</feature>
<name>A0A6P5FDT9_ANACO</name>